<dbReference type="PROSITE" id="PS00094">
    <property type="entry name" value="C5_MTASE_1"/>
    <property type="match status" value="1"/>
</dbReference>
<evidence type="ECO:0000256" key="7">
    <source>
        <dbReference type="RuleBase" id="RU000417"/>
    </source>
</evidence>
<proteinExistence type="inferred from homology"/>
<reference evidence="8" key="2">
    <citation type="journal article" date="2021" name="PeerJ">
        <title>Extensive microbial diversity within the chicken gut microbiome revealed by metagenomics and culture.</title>
        <authorList>
            <person name="Gilroy R."/>
            <person name="Ravi A."/>
            <person name="Getino M."/>
            <person name="Pursley I."/>
            <person name="Horton D.L."/>
            <person name="Alikhan N.F."/>
            <person name="Baker D."/>
            <person name="Gharbi K."/>
            <person name="Hall N."/>
            <person name="Watson M."/>
            <person name="Adriaenssens E.M."/>
            <person name="Foster-Nyarko E."/>
            <person name="Jarju S."/>
            <person name="Secka A."/>
            <person name="Antonio M."/>
            <person name="Oren A."/>
            <person name="Chaudhuri R.R."/>
            <person name="La Ragione R."/>
            <person name="Hildebrand F."/>
            <person name="Pallen M.J."/>
        </authorList>
    </citation>
    <scope>NUCLEOTIDE SEQUENCE</scope>
    <source>
        <strain evidence="8">ChiW13-3771</strain>
    </source>
</reference>
<evidence type="ECO:0000256" key="4">
    <source>
        <dbReference type="ARBA" id="ARBA00022747"/>
    </source>
</evidence>
<organism evidence="8 9">
    <name type="scientific">Candidatus Fimimorpha faecalis</name>
    <dbReference type="NCBI Taxonomy" id="2840824"/>
    <lineage>
        <taxon>Bacteria</taxon>
        <taxon>Bacillati</taxon>
        <taxon>Bacillota</taxon>
        <taxon>Clostridia</taxon>
        <taxon>Eubacteriales</taxon>
        <taxon>Candidatus Fimimorpha</taxon>
    </lineage>
</organism>
<evidence type="ECO:0000256" key="1">
    <source>
        <dbReference type="ARBA" id="ARBA00022603"/>
    </source>
</evidence>
<dbReference type="PRINTS" id="PR00105">
    <property type="entry name" value="C5METTRFRASE"/>
</dbReference>
<feature type="active site" evidence="5">
    <location>
        <position position="79"/>
    </location>
</feature>
<dbReference type="GO" id="GO:0009307">
    <property type="term" value="P:DNA restriction-modification system"/>
    <property type="evidence" value="ECO:0007669"/>
    <property type="project" value="UniProtKB-KW"/>
</dbReference>
<dbReference type="PANTHER" id="PTHR10629:SF52">
    <property type="entry name" value="DNA (CYTOSINE-5)-METHYLTRANSFERASE 1"/>
    <property type="match status" value="1"/>
</dbReference>
<evidence type="ECO:0000256" key="5">
    <source>
        <dbReference type="PROSITE-ProRule" id="PRU01016"/>
    </source>
</evidence>
<dbReference type="Gene3D" id="3.90.120.10">
    <property type="entry name" value="DNA Methylase, subunit A, domain 2"/>
    <property type="match status" value="1"/>
</dbReference>
<evidence type="ECO:0000256" key="6">
    <source>
        <dbReference type="RuleBase" id="RU000416"/>
    </source>
</evidence>
<dbReference type="PANTHER" id="PTHR10629">
    <property type="entry name" value="CYTOSINE-SPECIFIC METHYLTRANSFERASE"/>
    <property type="match status" value="1"/>
</dbReference>
<dbReference type="Gene3D" id="3.40.50.150">
    <property type="entry name" value="Vaccinia Virus protein VP39"/>
    <property type="match status" value="1"/>
</dbReference>
<comment type="catalytic activity">
    <reaction evidence="7">
        <text>a 2'-deoxycytidine in DNA + S-adenosyl-L-methionine = a 5-methyl-2'-deoxycytidine in DNA + S-adenosyl-L-homocysteine + H(+)</text>
        <dbReference type="Rhea" id="RHEA:13681"/>
        <dbReference type="Rhea" id="RHEA-COMP:11369"/>
        <dbReference type="Rhea" id="RHEA-COMP:11370"/>
        <dbReference type="ChEBI" id="CHEBI:15378"/>
        <dbReference type="ChEBI" id="CHEBI:57856"/>
        <dbReference type="ChEBI" id="CHEBI:59789"/>
        <dbReference type="ChEBI" id="CHEBI:85452"/>
        <dbReference type="ChEBI" id="CHEBI:85454"/>
        <dbReference type="EC" id="2.1.1.37"/>
    </reaction>
</comment>
<sequence length="349" mass="39620">MNCVAVDLFCGIGGLTYGIRKAGIVVAAGIDIDPTCQYAYEENNKSIFINKAVEEIKKEEIESYYPKGCIKILMGCAPCQPFSNYSLRYTKEGPKDEKWRLLYYFSDLVKKIQPEIISMENVPQLVKRKVFDDFVESLNNEGYYVSWKIVNCADYGVPQNRNRLVLLASKLGDISLIEPLYNQKNYITVKDAIGKLPKIKDGECSKTDALHRASKLSKINKRRIKESVPGGTWKDWDESLQLLCHKKSTGQGYCSVYGRMEWEKPSPTITTQFYGYGNGRFGHPEQDRALSMREGAILQSFPPEYKFIDMNHPQTNRQIGIHIGNAVPVKLGEAIGKSILKHLEMYKGE</sequence>
<dbReference type="AlphaFoldDB" id="A0A9D1EGN3"/>
<dbReference type="Proteomes" id="UP000824201">
    <property type="component" value="Unassembled WGS sequence"/>
</dbReference>
<dbReference type="Pfam" id="PF00145">
    <property type="entry name" value="DNA_methylase"/>
    <property type="match status" value="1"/>
</dbReference>
<comment type="similarity">
    <text evidence="5 6">Belongs to the class I-like SAM-binding methyltransferase superfamily. C5-methyltransferase family.</text>
</comment>
<dbReference type="InterPro" id="IPR018117">
    <property type="entry name" value="C5_DNA_meth_AS"/>
</dbReference>
<dbReference type="SUPFAM" id="SSF53335">
    <property type="entry name" value="S-adenosyl-L-methionine-dependent methyltransferases"/>
    <property type="match status" value="1"/>
</dbReference>
<accession>A0A9D1EGN3</accession>
<evidence type="ECO:0000256" key="3">
    <source>
        <dbReference type="ARBA" id="ARBA00022691"/>
    </source>
</evidence>
<protein>
    <recommendedName>
        <fullName evidence="7">Cytosine-specific methyltransferase</fullName>
        <ecNumber evidence="7">2.1.1.37</ecNumber>
    </recommendedName>
</protein>
<dbReference type="PROSITE" id="PS51679">
    <property type="entry name" value="SAM_MT_C5"/>
    <property type="match status" value="1"/>
</dbReference>
<dbReference type="InterPro" id="IPR050390">
    <property type="entry name" value="C5-Methyltransferase"/>
</dbReference>
<dbReference type="EMBL" id="DVHN01000184">
    <property type="protein sequence ID" value="HIR89830.1"/>
    <property type="molecule type" value="Genomic_DNA"/>
</dbReference>
<gene>
    <name evidence="8" type="ORF">IAC96_12870</name>
</gene>
<reference evidence="8" key="1">
    <citation type="submission" date="2020-10" db="EMBL/GenBank/DDBJ databases">
        <authorList>
            <person name="Gilroy R."/>
        </authorList>
    </citation>
    <scope>NUCLEOTIDE SEQUENCE</scope>
    <source>
        <strain evidence="8">ChiW13-3771</strain>
    </source>
</reference>
<name>A0A9D1EGN3_9FIRM</name>
<evidence type="ECO:0000313" key="8">
    <source>
        <dbReference type="EMBL" id="HIR89830.1"/>
    </source>
</evidence>
<evidence type="ECO:0000313" key="9">
    <source>
        <dbReference type="Proteomes" id="UP000824201"/>
    </source>
</evidence>
<dbReference type="GO" id="GO:0032259">
    <property type="term" value="P:methylation"/>
    <property type="evidence" value="ECO:0007669"/>
    <property type="project" value="UniProtKB-KW"/>
</dbReference>
<dbReference type="NCBIfam" id="TIGR00675">
    <property type="entry name" value="dcm"/>
    <property type="match status" value="1"/>
</dbReference>
<dbReference type="GO" id="GO:0003886">
    <property type="term" value="F:DNA (cytosine-5-)-methyltransferase activity"/>
    <property type="evidence" value="ECO:0007669"/>
    <property type="project" value="UniProtKB-EC"/>
</dbReference>
<comment type="caution">
    <text evidence="8">The sequence shown here is derived from an EMBL/GenBank/DDBJ whole genome shotgun (WGS) entry which is preliminary data.</text>
</comment>
<keyword evidence="3 5" id="KW-0949">S-adenosyl-L-methionine</keyword>
<keyword evidence="4" id="KW-0680">Restriction system</keyword>
<dbReference type="GO" id="GO:0003677">
    <property type="term" value="F:DNA binding"/>
    <property type="evidence" value="ECO:0007669"/>
    <property type="project" value="TreeGrafter"/>
</dbReference>
<dbReference type="InterPro" id="IPR001525">
    <property type="entry name" value="C5_MeTfrase"/>
</dbReference>
<keyword evidence="1 5" id="KW-0489">Methyltransferase</keyword>
<dbReference type="InterPro" id="IPR029063">
    <property type="entry name" value="SAM-dependent_MTases_sf"/>
</dbReference>
<keyword evidence="2 5" id="KW-0808">Transferase</keyword>
<evidence type="ECO:0000256" key="2">
    <source>
        <dbReference type="ARBA" id="ARBA00022679"/>
    </source>
</evidence>
<dbReference type="GO" id="GO:0044027">
    <property type="term" value="P:negative regulation of gene expression via chromosomal CpG island methylation"/>
    <property type="evidence" value="ECO:0007669"/>
    <property type="project" value="TreeGrafter"/>
</dbReference>
<dbReference type="EC" id="2.1.1.37" evidence="7"/>